<gene>
    <name evidence="1" type="ORF">L873DRAFT_1920928</name>
</gene>
<sequence>MSWGIISWGWKGPFYVWSAEMKEEKAEPISTITELNMKGVVEEIQLNDQWRQLQEWKLLWERESDEVGWLELGERKLR</sequence>
<evidence type="ECO:0000313" key="2">
    <source>
        <dbReference type="Proteomes" id="UP000276215"/>
    </source>
</evidence>
<accession>A0A3N4JFZ2</accession>
<proteinExistence type="predicted"/>
<name>A0A3N4JFZ2_9PEZI</name>
<organism evidence="1 2">
    <name type="scientific">Choiromyces venosus 120613-1</name>
    <dbReference type="NCBI Taxonomy" id="1336337"/>
    <lineage>
        <taxon>Eukaryota</taxon>
        <taxon>Fungi</taxon>
        <taxon>Dikarya</taxon>
        <taxon>Ascomycota</taxon>
        <taxon>Pezizomycotina</taxon>
        <taxon>Pezizomycetes</taxon>
        <taxon>Pezizales</taxon>
        <taxon>Tuberaceae</taxon>
        <taxon>Choiromyces</taxon>
    </lineage>
</organism>
<dbReference type="AlphaFoldDB" id="A0A3N4JFZ2"/>
<dbReference type="Proteomes" id="UP000276215">
    <property type="component" value="Unassembled WGS sequence"/>
</dbReference>
<keyword evidence="2" id="KW-1185">Reference proteome</keyword>
<protein>
    <submittedName>
        <fullName evidence="1">Uncharacterized protein</fullName>
    </submittedName>
</protein>
<dbReference type="EMBL" id="ML120407">
    <property type="protein sequence ID" value="RPA97185.1"/>
    <property type="molecule type" value="Genomic_DNA"/>
</dbReference>
<evidence type="ECO:0000313" key="1">
    <source>
        <dbReference type="EMBL" id="RPA97185.1"/>
    </source>
</evidence>
<reference evidence="1 2" key="1">
    <citation type="journal article" date="2018" name="Nat. Ecol. Evol.">
        <title>Pezizomycetes genomes reveal the molecular basis of ectomycorrhizal truffle lifestyle.</title>
        <authorList>
            <person name="Murat C."/>
            <person name="Payen T."/>
            <person name="Noel B."/>
            <person name="Kuo A."/>
            <person name="Morin E."/>
            <person name="Chen J."/>
            <person name="Kohler A."/>
            <person name="Krizsan K."/>
            <person name="Balestrini R."/>
            <person name="Da Silva C."/>
            <person name="Montanini B."/>
            <person name="Hainaut M."/>
            <person name="Levati E."/>
            <person name="Barry K.W."/>
            <person name="Belfiori B."/>
            <person name="Cichocki N."/>
            <person name="Clum A."/>
            <person name="Dockter R.B."/>
            <person name="Fauchery L."/>
            <person name="Guy J."/>
            <person name="Iotti M."/>
            <person name="Le Tacon F."/>
            <person name="Lindquist E.A."/>
            <person name="Lipzen A."/>
            <person name="Malagnac F."/>
            <person name="Mello A."/>
            <person name="Molinier V."/>
            <person name="Miyauchi S."/>
            <person name="Poulain J."/>
            <person name="Riccioni C."/>
            <person name="Rubini A."/>
            <person name="Sitrit Y."/>
            <person name="Splivallo R."/>
            <person name="Traeger S."/>
            <person name="Wang M."/>
            <person name="Zifcakova L."/>
            <person name="Wipf D."/>
            <person name="Zambonelli A."/>
            <person name="Paolocci F."/>
            <person name="Nowrousian M."/>
            <person name="Ottonello S."/>
            <person name="Baldrian P."/>
            <person name="Spatafora J.W."/>
            <person name="Henrissat B."/>
            <person name="Nagy L.G."/>
            <person name="Aury J.M."/>
            <person name="Wincker P."/>
            <person name="Grigoriev I.V."/>
            <person name="Bonfante P."/>
            <person name="Martin F.M."/>
        </authorList>
    </citation>
    <scope>NUCLEOTIDE SEQUENCE [LARGE SCALE GENOMIC DNA]</scope>
    <source>
        <strain evidence="1 2">120613-1</strain>
    </source>
</reference>